<dbReference type="InterPro" id="IPR011583">
    <property type="entry name" value="Chitinase_II/V-like_cat"/>
</dbReference>
<sequence>MVASSSIAPLQLLFPLSLMLSSLCFCFLLSSPLVAGFDLPRTLESRATVNASSLPGSLVSTAWYAGWHATSLPLSAVSWSKYTEMNYAFALTTPDPNVISLEDSDRVILQQFVSAAHKHNVKASLSIGGWTGSRWFSPNVASAANRTAFVKSVTGLVKQHKLDGIDFDWEYPGIQGIGCNVVNPNDTTNFLSFLQELRQTLGPGIVLSAATDVKPFAGPSGTTFEDISKFGEVLDYIVIMNYDIKSTPSTGAGPNSPLDDSCQSFNRQYGSAQSAVTAWTKAGMPKDRIVLGAPMYGHSYRVPKNAAFSDNSNTTLASFPPYDINNRPTGDQSNGEGGLDVCGVYQAPGGTYAFRSLVDHGFLNADGSAAQEMFYRYDACSETPYVYDPKSEIMVTYDNPESFAAKGDFVKSNGLRGFGVWEAAGDFNDLLLNAILNGTINGAPRTAKAASQPLASAASSSSGSPTFSALAKLWLLVFGLSYFCGWISI</sequence>
<protein>
    <submittedName>
        <fullName evidence="10">Glycosyl hydrolase 18 family protein</fullName>
    </submittedName>
</protein>
<keyword evidence="11" id="KW-1185">Reference proteome</keyword>
<dbReference type="PANTHER" id="PTHR11177">
    <property type="entry name" value="CHITINASE"/>
    <property type="match status" value="1"/>
</dbReference>
<evidence type="ECO:0000259" key="9">
    <source>
        <dbReference type="PROSITE" id="PS51910"/>
    </source>
</evidence>
<dbReference type="GO" id="GO:0000272">
    <property type="term" value="P:polysaccharide catabolic process"/>
    <property type="evidence" value="ECO:0007669"/>
    <property type="project" value="UniProtKB-KW"/>
</dbReference>
<dbReference type="GO" id="GO:0008843">
    <property type="term" value="F:endochitinase activity"/>
    <property type="evidence" value="ECO:0007669"/>
    <property type="project" value="UniProtKB-EC"/>
</dbReference>
<keyword evidence="6" id="KW-0624">Polysaccharide degradation</keyword>
<comment type="similarity">
    <text evidence="8">Belongs to the glycosyl hydrolase 18 family.</text>
</comment>
<dbReference type="InterPro" id="IPR050314">
    <property type="entry name" value="Glycosyl_Hydrlase_18"/>
</dbReference>
<dbReference type="SMART" id="SM00636">
    <property type="entry name" value="Glyco_18"/>
    <property type="match status" value="1"/>
</dbReference>
<evidence type="ECO:0000256" key="3">
    <source>
        <dbReference type="ARBA" id="ARBA00023024"/>
    </source>
</evidence>
<dbReference type="InterPro" id="IPR001223">
    <property type="entry name" value="Glyco_hydro18_cat"/>
</dbReference>
<dbReference type="Gene3D" id="3.10.50.10">
    <property type="match status" value="1"/>
</dbReference>
<evidence type="ECO:0000313" key="10">
    <source>
        <dbReference type="EMBL" id="GLB37398.1"/>
    </source>
</evidence>
<comment type="catalytic activity">
    <reaction evidence="1">
        <text>Random endo-hydrolysis of N-acetyl-beta-D-glucosaminide (1-&gt;4)-beta-linkages in chitin and chitodextrins.</text>
        <dbReference type="EC" id="3.2.1.14"/>
    </reaction>
</comment>
<dbReference type="Proteomes" id="UP001063166">
    <property type="component" value="Unassembled WGS sequence"/>
</dbReference>
<reference evidence="10" key="1">
    <citation type="submission" date="2022-07" db="EMBL/GenBank/DDBJ databases">
        <title>The genome of Lyophyllum shimeji provides insight into the initial evolution of ectomycorrhizal fungal genome.</title>
        <authorList>
            <person name="Kobayashi Y."/>
            <person name="Shibata T."/>
            <person name="Hirakawa H."/>
            <person name="Shigenobu S."/>
            <person name="Nishiyama T."/>
            <person name="Yamada A."/>
            <person name="Hasebe M."/>
            <person name="Kawaguchi M."/>
        </authorList>
    </citation>
    <scope>NUCLEOTIDE SEQUENCE</scope>
    <source>
        <strain evidence="10">AT787</strain>
    </source>
</reference>
<dbReference type="SUPFAM" id="SSF54556">
    <property type="entry name" value="Chitinase insertion domain"/>
    <property type="match status" value="1"/>
</dbReference>
<dbReference type="PROSITE" id="PS01095">
    <property type="entry name" value="GH18_1"/>
    <property type="match status" value="1"/>
</dbReference>
<dbReference type="SUPFAM" id="SSF51445">
    <property type="entry name" value="(Trans)glycosidases"/>
    <property type="match status" value="1"/>
</dbReference>
<name>A0A9P3PL13_LYOSH</name>
<dbReference type="PROSITE" id="PS51910">
    <property type="entry name" value="GH18_2"/>
    <property type="match status" value="1"/>
</dbReference>
<evidence type="ECO:0000256" key="5">
    <source>
        <dbReference type="ARBA" id="ARBA00023295"/>
    </source>
</evidence>
<evidence type="ECO:0000256" key="7">
    <source>
        <dbReference type="RuleBase" id="RU000489"/>
    </source>
</evidence>
<dbReference type="EMBL" id="BRPK01000004">
    <property type="protein sequence ID" value="GLB37398.1"/>
    <property type="molecule type" value="Genomic_DNA"/>
</dbReference>
<evidence type="ECO:0000256" key="1">
    <source>
        <dbReference type="ARBA" id="ARBA00000822"/>
    </source>
</evidence>
<keyword evidence="2 7" id="KW-0378">Hydrolase</keyword>
<evidence type="ECO:0000256" key="6">
    <source>
        <dbReference type="ARBA" id="ARBA00023326"/>
    </source>
</evidence>
<dbReference type="OrthoDB" id="73875at2759"/>
<evidence type="ECO:0000256" key="8">
    <source>
        <dbReference type="RuleBase" id="RU004453"/>
    </source>
</evidence>
<evidence type="ECO:0000256" key="2">
    <source>
        <dbReference type="ARBA" id="ARBA00022801"/>
    </source>
</evidence>
<dbReference type="GO" id="GO:0008061">
    <property type="term" value="F:chitin binding"/>
    <property type="evidence" value="ECO:0007669"/>
    <property type="project" value="InterPro"/>
</dbReference>
<evidence type="ECO:0000313" key="11">
    <source>
        <dbReference type="Proteomes" id="UP001063166"/>
    </source>
</evidence>
<keyword evidence="5 7" id="KW-0326">Glycosidase</keyword>
<keyword evidence="4" id="KW-0119">Carbohydrate metabolism</keyword>
<dbReference type="Gene3D" id="3.20.20.80">
    <property type="entry name" value="Glycosidases"/>
    <property type="match status" value="1"/>
</dbReference>
<dbReference type="InterPro" id="IPR029070">
    <property type="entry name" value="Chitinase_insertion_sf"/>
</dbReference>
<dbReference type="Pfam" id="PF00704">
    <property type="entry name" value="Glyco_hydro_18"/>
    <property type="match status" value="1"/>
</dbReference>
<dbReference type="InterPro" id="IPR017853">
    <property type="entry name" value="GH"/>
</dbReference>
<keyword evidence="3" id="KW-0146">Chitin degradation</keyword>
<organism evidence="10 11">
    <name type="scientific">Lyophyllum shimeji</name>
    <name type="common">Hon-shimeji</name>
    <name type="synonym">Tricholoma shimeji</name>
    <dbReference type="NCBI Taxonomy" id="47721"/>
    <lineage>
        <taxon>Eukaryota</taxon>
        <taxon>Fungi</taxon>
        <taxon>Dikarya</taxon>
        <taxon>Basidiomycota</taxon>
        <taxon>Agaricomycotina</taxon>
        <taxon>Agaricomycetes</taxon>
        <taxon>Agaricomycetidae</taxon>
        <taxon>Agaricales</taxon>
        <taxon>Tricholomatineae</taxon>
        <taxon>Lyophyllaceae</taxon>
        <taxon>Lyophyllum</taxon>
    </lineage>
</organism>
<gene>
    <name evidence="10" type="ORF">LshimejAT787_0404490</name>
</gene>
<evidence type="ECO:0000256" key="4">
    <source>
        <dbReference type="ARBA" id="ARBA00023277"/>
    </source>
</evidence>
<proteinExistence type="inferred from homology"/>
<dbReference type="AlphaFoldDB" id="A0A9P3PL13"/>
<dbReference type="GO" id="GO:0006032">
    <property type="term" value="P:chitin catabolic process"/>
    <property type="evidence" value="ECO:0007669"/>
    <property type="project" value="UniProtKB-KW"/>
</dbReference>
<feature type="domain" description="GH18" evidence="9">
    <location>
        <begin position="58"/>
        <end position="442"/>
    </location>
</feature>
<dbReference type="InterPro" id="IPR001579">
    <property type="entry name" value="Glyco_hydro_18_chit_AS"/>
</dbReference>
<comment type="caution">
    <text evidence="10">The sequence shown here is derived from an EMBL/GenBank/DDBJ whole genome shotgun (WGS) entry which is preliminary data.</text>
</comment>
<dbReference type="PANTHER" id="PTHR11177:SF392">
    <property type="entry name" value="HAP41P"/>
    <property type="match status" value="1"/>
</dbReference>
<dbReference type="GO" id="GO:0005576">
    <property type="term" value="C:extracellular region"/>
    <property type="evidence" value="ECO:0007669"/>
    <property type="project" value="TreeGrafter"/>
</dbReference>
<accession>A0A9P3PL13</accession>